<comment type="caution">
    <text evidence="3">The sequence shown here is derived from an EMBL/GenBank/DDBJ whole genome shotgun (WGS) entry which is preliminary data.</text>
</comment>
<protein>
    <submittedName>
        <fullName evidence="3">Uncharacterized protein</fullName>
    </submittedName>
</protein>
<dbReference type="Proteomes" id="UP000700334">
    <property type="component" value="Unassembled WGS sequence"/>
</dbReference>
<dbReference type="AlphaFoldDB" id="A0A8J6DCR8"/>
<evidence type="ECO:0000313" key="3">
    <source>
        <dbReference type="EMBL" id="KAG8505417.1"/>
    </source>
</evidence>
<keyword evidence="2" id="KW-0342">GTP-binding</keyword>
<sequence length="128" mass="14371">CVRASLAIWGWQVPRSAVLAENSTDLNIVFSPRVKCQMTNPLIVGIACSTHSCETRADMQVPRASFVDEELTVTNVCFKLVNHMVEYDPTHHGKYMTCCCMLNRGGCGSERHHNQAYHPACMMVPNWN</sequence>
<proteinExistence type="predicted"/>
<feature type="non-terminal residue" evidence="3">
    <location>
        <position position="1"/>
    </location>
</feature>
<keyword evidence="4" id="KW-1185">Reference proteome</keyword>
<accession>A0A8J6DCR8</accession>
<evidence type="ECO:0000256" key="2">
    <source>
        <dbReference type="ARBA" id="ARBA00023134"/>
    </source>
</evidence>
<dbReference type="InterPro" id="IPR037103">
    <property type="entry name" value="Tubulin/FtsZ-like_C"/>
</dbReference>
<reference evidence="3" key="1">
    <citation type="journal article" date="2021" name="Evol. Appl.">
        <title>The genome of the Pyrenean desman and the effects of bottlenecks and inbreeding on the genomic landscape of an endangered species.</title>
        <authorList>
            <person name="Escoda L."/>
            <person name="Castresana J."/>
        </authorList>
    </citation>
    <scope>NUCLEOTIDE SEQUENCE</scope>
    <source>
        <strain evidence="3">IBE-C5619</strain>
    </source>
</reference>
<organism evidence="3 4">
    <name type="scientific">Galemys pyrenaicus</name>
    <name type="common">Iberian desman</name>
    <name type="synonym">Pyrenean desman</name>
    <dbReference type="NCBI Taxonomy" id="202257"/>
    <lineage>
        <taxon>Eukaryota</taxon>
        <taxon>Metazoa</taxon>
        <taxon>Chordata</taxon>
        <taxon>Craniata</taxon>
        <taxon>Vertebrata</taxon>
        <taxon>Euteleostomi</taxon>
        <taxon>Mammalia</taxon>
        <taxon>Eutheria</taxon>
        <taxon>Laurasiatheria</taxon>
        <taxon>Eulipotyphla</taxon>
        <taxon>Talpidae</taxon>
        <taxon>Galemys</taxon>
    </lineage>
</organism>
<evidence type="ECO:0000313" key="4">
    <source>
        <dbReference type="Proteomes" id="UP000700334"/>
    </source>
</evidence>
<keyword evidence="1" id="KW-0547">Nucleotide-binding</keyword>
<dbReference type="EMBL" id="JAGFMF010012262">
    <property type="protein sequence ID" value="KAG8505417.1"/>
    <property type="molecule type" value="Genomic_DNA"/>
</dbReference>
<evidence type="ECO:0000256" key="1">
    <source>
        <dbReference type="ARBA" id="ARBA00022741"/>
    </source>
</evidence>
<dbReference type="GO" id="GO:0005525">
    <property type="term" value="F:GTP binding"/>
    <property type="evidence" value="ECO:0007669"/>
    <property type="project" value="UniProtKB-KW"/>
</dbReference>
<dbReference type="Gene3D" id="3.30.1330.20">
    <property type="entry name" value="Tubulin/FtsZ, C-terminal domain"/>
    <property type="match status" value="1"/>
</dbReference>
<name>A0A8J6DCR8_GALPY</name>
<gene>
    <name evidence="3" type="ORF">J0S82_015220</name>
</gene>